<name>A0A1Z4KS19_ANAVA</name>
<gene>
    <name evidence="1" type="ORF">NIES23_45900</name>
</gene>
<evidence type="ECO:0000313" key="1">
    <source>
        <dbReference type="EMBL" id="BAY71769.1"/>
    </source>
</evidence>
<sequence>MDKEFQNRLEHFAVLKSKYKVTSFQDLSPSSLLYLILRKFDLGLEVTELEFNWLRCQELFETAEIIFKQQEYKSVELRTLRNEFDSLKSQYQIPKIRTDFKDSSNTLFPILWKLNSEKSLTNSEIEWLKNNQLNATIALVHKMQLEKAFFALKTKYQATKYQGLSPNSPLYKILKKLDDRERLNYPELEWLKKRELFETIKVFEQQEIEKQANFIQLKIKYHANQYPDISISSPLYSILQKLDNHEKLIETEFKWLEKQELTETIAIVRDLEQAQEFAILKLKYKANQYVDSSLKSHLYKVLKIIEGGNYLSDQDINFLKKRKLTETIQIADERYISALKFKINLGELLNDSEIIWLKNHGHEDIINLAQQQHFRVLKRKYGLVDPLLPIEPFYTIMLKLEKGERLDPILVIPLIQEKMLSYDGKIALAHHKLEAEFYEKELQRTGNKWHIPTASSYWRKADEPEKSLKVTDLNLGKIKESKLKSAILVTRGGAFRDMIKLDEAENCARKAIEYHPDSYQPYTLMGAIFYDRGSYAEGDYWFEQAIQRGAKTEDIDDEIKRVLRSTRDEIKRHEAAEYLLRKDAKRYSWAKSHLMTVSR</sequence>
<protein>
    <submittedName>
        <fullName evidence="1">Uncharacterized protein</fullName>
    </submittedName>
</protein>
<dbReference type="Gene3D" id="1.25.40.10">
    <property type="entry name" value="Tetratricopeptide repeat domain"/>
    <property type="match status" value="1"/>
</dbReference>
<proteinExistence type="predicted"/>
<accession>A0A1Z4KS19</accession>
<dbReference type="Proteomes" id="UP000217507">
    <property type="component" value="Chromosome"/>
</dbReference>
<dbReference type="SUPFAM" id="SSF48452">
    <property type="entry name" value="TPR-like"/>
    <property type="match status" value="1"/>
</dbReference>
<dbReference type="InterPro" id="IPR011990">
    <property type="entry name" value="TPR-like_helical_dom_sf"/>
</dbReference>
<evidence type="ECO:0000313" key="2">
    <source>
        <dbReference type="Proteomes" id="UP000217507"/>
    </source>
</evidence>
<organism evidence="1 2">
    <name type="scientific">Trichormus variabilis NIES-23</name>
    <dbReference type="NCBI Taxonomy" id="1973479"/>
    <lineage>
        <taxon>Bacteria</taxon>
        <taxon>Bacillati</taxon>
        <taxon>Cyanobacteriota</taxon>
        <taxon>Cyanophyceae</taxon>
        <taxon>Nostocales</taxon>
        <taxon>Nostocaceae</taxon>
        <taxon>Trichormus</taxon>
    </lineage>
</organism>
<reference evidence="1 2" key="1">
    <citation type="submission" date="2017-06" db="EMBL/GenBank/DDBJ databases">
        <title>Genome sequencing of cyanobaciteial culture collection at National Institute for Environmental Studies (NIES).</title>
        <authorList>
            <person name="Hirose Y."/>
            <person name="Shimura Y."/>
            <person name="Fujisawa T."/>
            <person name="Nakamura Y."/>
            <person name="Kawachi M."/>
        </authorList>
    </citation>
    <scope>NUCLEOTIDE SEQUENCE [LARGE SCALE GENOMIC DNA]</scope>
    <source>
        <strain evidence="1 2">NIES-23</strain>
    </source>
</reference>
<dbReference type="AlphaFoldDB" id="A0A1Z4KS19"/>
<dbReference type="EMBL" id="AP018216">
    <property type="protein sequence ID" value="BAY71769.1"/>
    <property type="molecule type" value="Genomic_DNA"/>
</dbReference>